<evidence type="ECO:0000256" key="5">
    <source>
        <dbReference type="SAM" id="MobiDB-lite"/>
    </source>
</evidence>
<comment type="caution">
    <text evidence="8">The sequence shown here is derived from an EMBL/GenBank/DDBJ whole genome shotgun (WGS) entry which is preliminary data.</text>
</comment>
<name>A0AAD7UGQ7_9STRA</name>
<dbReference type="InterPro" id="IPR011709">
    <property type="entry name" value="DEAD-box_helicase_OB_fold"/>
</dbReference>
<dbReference type="Pfam" id="PF00270">
    <property type="entry name" value="DEAD"/>
    <property type="match status" value="1"/>
</dbReference>
<dbReference type="InterPro" id="IPR011545">
    <property type="entry name" value="DEAD/DEAH_box_helicase_dom"/>
</dbReference>
<evidence type="ECO:0000313" key="9">
    <source>
        <dbReference type="Proteomes" id="UP001230188"/>
    </source>
</evidence>
<dbReference type="GO" id="GO:0004386">
    <property type="term" value="F:helicase activity"/>
    <property type="evidence" value="ECO:0007669"/>
    <property type="project" value="UniProtKB-KW"/>
</dbReference>
<feature type="domain" description="Helicase ATP-binding" evidence="6">
    <location>
        <begin position="216"/>
        <end position="374"/>
    </location>
</feature>
<dbReference type="Gene3D" id="3.40.50.300">
    <property type="entry name" value="P-loop containing nucleotide triphosphate hydrolases"/>
    <property type="match status" value="2"/>
</dbReference>
<evidence type="ECO:0000313" key="8">
    <source>
        <dbReference type="EMBL" id="KAJ8605647.1"/>
    </source>
</evidence>
<dbReference type="InterPro" id="IPR007502">
    <property type="entry name" value="Helicase-assoc_dom"/>
</dbReference>
<dbReference type="EMBL" id="JAQMWT010000314">
    <property type="protein sequence ID" value="KAJ8605647.1"/>
    <property type="molecule type" value="Genomic_DNA"/>
</dbReference>
<gene>
    <name evidence="8" type="ORF">CTAYLR_000150</name>
</gene>
<keyword evidence="4" id="KW-0067">ATP-binding</keyword>
<evidence type="ECO:0008006" key="10">
    <source>
        <dbReference type="Google" id="ProtNLM"/>
    </source>
</evidence>
<dbReference type="CDD" id="cd17917">
    <property type="entry name" value="DEXHc_RHA-like"/>
    <property type="match status" value="1"/>
</dbReference>
<dbReference type="SMART" id="SM00847">
    <property type="entry name" value="HA2"/>
    <property type="match status" value="1"/>
</dbReference>
<evidence type="ECO:0000256" key="4">
    <source>
        <dbReference type="ARBA" id="ARBA00022840"/>
    </source>
</evidence>
<reference evidence="8" key="1">
    <citation type="submission" date="2023-01" db="EMBL/GenBank/DDBJ databases">
        <title>Metagenome sequencing of chrysophaentin producing Chrysophaeum taylorii.</title>
        <authorList>
            <person name="Davison J."/>
            <person name="Bewley C."/>
        </authorList>
    </citation>
    <scope>NUCLEOTIDE SEQUENCE</scope>
    <source>
        <strain evidence="8">NIES-1699</strain>
    </source>
</reference>
<dbReference type="Gene3D" id="1.20.120.1080">
    <property type="match status" value="1"/>
</dbReference>
<proteinExistence type="predicted"/>
<keyword evidence="3" id="KW-0347">Helicase</keyword>
<feature type="compositionally biased region" description="Gly residues" evidence="5">
    <location>
        <begin position="31"/>
        <end position="41"/>
    </location>
</feature>
<dbReference type="PANTHER" id="PTHR18934">
    <property type="entry name" value="ATP-DEPENDENT RNA HELICASE"/>
    <property type="match status" value="1"/>
</dbReference>
<dbReference type="CDD" id="cd18791">
    <property type="entry name" value="SF2_C_RHA"/>
    <property type="match status" value="1"/>
</dbReference>
<feature type="domain" description="Helicase C-terminal" evidence="7">
    <location>
        <begin position="412"/>
        <end position="567"/>
    </location>
</feature>
<dbReference type="Pfam" id="PF07717">
    <property type="entry name" value="OB_NTP_bind"/>
    <property type="match status" value="1"/>
</dbReference>
<dbReference type="GO" id="GO:0005524">
    <property type="term" value="F:ATP binding"/>
    <property type="evidence" value="ECO:0007669"/>
    <property type="project" value="UniProtKB-KW"/>
</dbReference>
<evidence type="ECO:0000256" key="1">
    <source>
        <dbReference type="ARBA" id="ARBA00022741"/>
    </source>
</evidence>
<evidence type="ECO:0000256" key="2">
    <source>
        <dbReference type="ARBA" id="ARBA00022801"/>
    </source>
</evidence>
<keyword evidence="9" id="KW-1185">Reference proteome</keyword>
<keyword evidence="1" id="KW-0547">Nucleotide-binding</keyword>
<dbReference type="InterPro" id="IPR027417">
    <property type="entry name" value="P-loop_NTPase"/>
</dbReference>
<dbReference type="SMART" id="SM00490">
    <property type="entry name" value="HELICc"/>
    <property type="match status" value="1"/>
</dbReference>
<dbReference type="AlphaFoldDB" id="A0AAD7UGQ7"/>
<dbReference type="InterPro" id="IPR001650">
    <property type="entry name" value="Helicase_C-like"/>
</dbReference>
<dbReference type="SMART" id="SM00487">
    <property type="entry name" value="DEXDc"/>
    <property type="match status" value="1"/>
</dbReference>
<dbReference type="Pfam" id="PF21010">
    <property type="entry name" value="HA2_C"/>
    <property type="match status" value="1"/>
</dbReference>
<feature type="region of interest" description="Disordered" evidence="5">
    <location>
        <begin position="21"/>
        <end position="43"/>
    </location>
</feature>
<dbReference type="PROSITE" id="PS51192">
    <property type="entry name" value="HELICASE_ATP_BIND_1"/>
    <property type="match status" value="1"/>
</dbReference>
<organism evidence="8 9">
    <name type="scientific">Chrysophaeum taylorii</name>
    <dbReference type="NCBI Taxonomy" id="2483200"/>
    <lineage>
        <taxon>Eukaryota</taxon>
        <taxon>Sar</taxon>
        <taxon>Stramenopiles</taxon>
        <taxon>Ochrophyta</taxon>
        <taxon>Pelagophyceae</taxon>
        <taxon>Pelagomonadales</taxon>
        <taxon>Pelagomonadaceae</taxon>
        <taxon>Chrysophaeum</taxon>
    </lineage>
</organism>
<keyword evidence="2" id="KW-0378">Hydrolase</keyword>
<dbReference type="GO" id="GO:0003723">
    <property type="term" value="F:RNA binding"/>
    <property type="evidence" value="ECO:0007669"/>
    <property type="project" value="TreeGrafter"/>
</dbReference>
<dbReference type="Proteomes" id="UP001230188">
    <property type="component" value="Unassembled WGS sequence"/>
</dbReference>
<feature type="region of interest" description="Disordered" evidence="5">
    <location>
        <begin position="178"/>
        <end position="205"/>
    </location>
</feature>
<dbReference type="Pfam" id="PF00271">
    <property type="entry name" value="Helicase_C"/>
    <property type="match status" value="1"/>
</dbReference>
<dbReference type="SUPFAM" id="SSF52540">
    <property type="entry name" value="P-loop containing nucleoside triphosphate hydrolases"/>
    <property type="match status" value="1"/>
</dbReference>
<dbReference type="InterPro" id="IPR014001">
    <property type="entry name" value="Helicase_ATP-bd"/>
</dbReference>
<sequence>MLFFPERAQRQVLEFLAAAEHTSDDDDDDGGGGAGAGGAGGLSPEAVLEELKRRRRCEEDLFVSAEEEKVFSSGGGGGGGKNRVRLELETKKNARRVVVVRRDAGPAAVLAKAKQVLRTKRVPRVLLDAATGVRITSLDAIQNGTVVRVDDDDETDARVPIIKAARAADTAQNLVVRSKAPATRPPVDNNKKNRSPPAFEERRSRLPAAAKRAEIIQVCRAHRVVVIAGATGCGKSTQVPQFLLEDAEERGEDLRIVVTQPRRVAAVALAERVNLERGGDVGYAVRLERTKRPTSLEYATVGVLLQRVQTPDYLRVAVDVVVVDEAHERDCLTDFLLVVLKQQQQHVRVVIMSATLDAEVFLDYFPGAPFIRVPGREFEVRERYLEHLAGDLGIIPPKKVFKPHHHALDCDFVARVAVAVERPALVFVASVKQVEDVCRRAREGGADVVVLPLHASLAPAAQRRVFEPRPDKVIVATNVAETSITIDDVATVVDSGRVRERRFDRLEDAWVSKAAARQRAGRAGRVKPGTVWRLYPRARFDSLAEHTEPEITRSPLEDIALRVLRLGLGQPRDVLSRAPQPPATKAVDEALATLEAVGAARPTSSSSSSWELTPLGWHIADLPVACRVAKLLIVGSALGCVEAALTIGSVLSASRDLFFRYDGKTQDLAKCVEIYEAWVLADRKFDLCKSHSVCSTTMWEVHRLRAYYRSRLEDAGWSTTGDAKHPALLGALICAGMYPNIARYDGQPTGPLVDKNKTRWYCHPSSANFEELRPRKKYASRRKYVVFASRMETSKKKYLWNTTIVSPLAIVLFGGKGVDISHDTQSIVVDRWLTFKTTSNASLVLAALRRKIDALLLLRRASPLVVATVQDVLISCSCSSSSS</sequence>
<dbReference type="PANTHER" id="PTHR18934:SF119">
    <property type="entry name" value="ATP-DEPENDENT RNA HELICASE A"/>
    <property type="match status" value="1"/>
</dbReference>
<evidence type="ECO:0000259" key="6">
    <source>
        <dbReference type="PROSITE" id="PS51192"/>
    </source>
</evidence>
<protein>
    <recommendedName>
        <fullName evidence="10">RNA helicase</fullName>
    </recommendedName>
</protein>
<dbReference type="PROSITE" id="PS51194">
    <property type="entry name" value="HELICASE_CTER"/>
    <property type="match status" value="1"/>
</dbReference>
<evidence type="ECO:0000256" key="3">
    <source>
        <dbReference type="ARBA" id="ARBA00022806"/>
    </source>
</evidence>
<accession>A0AAD7UGQ7</accession>
<dbReference type="GO" id="GO:0016787">
    <property type="term" value="F:hydrolase activity"/>
    <property type="evidence" value="ECO:0007669"/>
    <property type="project" value="UniProtKB-KW"/>
</dbReference>
<evidence type="ECO:0000259" key="7">
    <source>
        <dbReference type="PROSITE" id="PS51194"/>
    </source>
</evidence>